<evidence type="ECO:0000256" key="1">
    <source>
        <dbReference type="SAM" id="MobiDB-lite"/>
    </source>
</evidence>
<sequence>MDSTLLPFRGRKVCALSPNYLFSAAVRGVVDADTHVVMATTRPGRPRQRPWSAHQTGEAGFAVVDRPQDGFGAEDVDEVGQ</sequence>
<proteinExistence type="predicted"/>
<dbReference type="EMBL" id="BJHY01000001">
    <property type="protein sequence ID" value="GDY71192.1"/>
    <property type="molecule type" value="Genomic_DNA"/>
</dbReference>
<evidence type="ECO:0000313" key="5">
    <source>
        <dbReference type="Proteomes" id="UP000302139"/>
    </source>
</evidence>
<name>A0A4D4MGM1_STRAX</name>
<gene>
    <name evidence="2" type="ORF">SAV14893_078280</name>
    <name evidence="3" type="ORF">SAV31267_006770</name>
</gene>
<reference evidence="3 4" key="1">
    <citation type="submission" date="2019-04" db="EMBL/GenBank/DDBJ databases">
        <title>Draft genome sequences of Streptomyces avermitilis ATCC 31267.</title>
        <authorList>
            <person name="Komaki H."/>
            <person name="Tamura T."/>
            <person name="Hosoyama A."/>
        </authorList>
    </citation>
    <scope>NUCLEOTIDE SEQUENCE [LARGE SCALE GENOMIC DNA]</scope>
    <source>
        <strain evidence="3 4">ATCC 31267</strain>
    </source>
</reference>
<protein>
    <submittedName>
        <fullName evidence="3">Uncharacterized protein</fullName>
    </submittedName>
</protein>
<feature type="region of interest" description="Disordered" evidence="1">
    <location>
        <begin position="42"/>
        <end position="81"/>
    </location>
</feature>
<reference evidence="2 5" key="2">
    <citation type="submission" date="2019-04" db="EMBL/GenBank/DDBJ databases">
        <title>Draft genome sequences of Streptomyces avermitilis NBRC 14893.</title>
        <authorList>
            <person name="Komaki H."/>
            <person name="Tamura T."/>
            <person name="Hosoyama A."/>
        </authorList>
    </citation>
    <scope>NUCLEOTIDE SEQUENCE [LARGE SCALE GENOMIC DNA]</scope>
    <source>
        <strain evidence="2 5">NBRC 14893</strain>
    </source>
</reference>
<dbReference type="Proteomes" id="UP000302139">
    <property type="component" value="Unassembled WGS sequence"/>
</dbReference>
<evidence type="ECO:0000313" key="4">
    <source>
        <dbReference type="Proteomes" id="UP000299211"/>
    </source>
</evidence>
<accession>A0A4D4MGM1</accession>
<dbReference type="AlphaFoldDB" id="A0A4D4MGM1"/>
<evidence type="ECO:0000313" key="3">
    <source>
        <dbReference type="EMBL" id="GDY71192.1"/>
    </source>
</evidence>
<dbReference type="EMBL" id="BJHX01000001">
    <property type="protein sequence ID" value="GDY68435.1"/>
    <property type="molecule type" value="Genomic_DNA"/>
</dbReference>
<comment type="caution">
    <text evidence="3">The sequence shown here is derived from an EMBL/GenBank/DDBJ whole genome shotgun (WGS) entry which is preliminary data.</text>
</comment>
<organism evidence="3 4">
    <name type="scientific">Streptomyces avermitilis</name>
    <dbReference type="NCBI Taxonomy" id="33903"/>
    <lineage>
        <taxon>Bacteria</taxon>
        <taxon>Bacillati</taxon>
        <taxon>Actinomycetota</taxon>
        <taxon>Actinomycetes</taxon>
        <taxon>Kitasatosporales</taxon>
        <taxon>Streptomycetaceae</taxon>
        <taxon>Streptomyces</taxon>
    </lineage>
</organism>
<feature type="compositionally biased region" description="Acidic residues" evidence="1">
    <location>
        <begin position="72"/>
        <end position="81"/>
    </location>
</feature>
<dbReference type="Proteomes" id="UP000299211">
    <property type="component" value="Unassembled WGS sequence"/>
</dbReference>
<evidence type="ECO:0000313" key="2">
    <source>
        <dbReference type="EMBL" id="GDY68435.1"/>
    </source>
</evidence>